<protein>
    <submittedName>
        <fullName evidence="1">Jg1628 protein</fullName>
    </submittedName>
</protein>
<keyword evidence="2" id="KW-1185">Reference proteome</keyword>
<evidence type="ECO:0000313" key="1">
    <source>
        <dbReference type="EMBL" id="CAH2234486.1"/>
    </source>
</evidence>
<dbReference type="AlphaFoldDB" id="A0A8S4RCX9"/>
<reference evidence="1" key="1">
    <citation type="submission" date="2022-03" db="EMBL/GenBank/DDBJ databases">
        <authorList>
            <person name="Lindestad O."/>
        </authorList>
    </citation>
    <scope>NUCLEOTIDE SEQUENCE</scope>
</reference>
<proteinExistence type="predicted"/>
<gene>
    <name evidence="1" type="primary">jg1628</name>
    <name evidence="1" type="ORF">PAEG_LOCUS12310</name>
</gene>
<organism evidence="1 2">
    <name type="scientific">Pararge aegeria aegeria</name>
    <dbReference type="NCBI Taxonomy" id="348720"/>
    <lineage>
        <taxon>Eukaryota</taxon>
        <taxon>Metazoa</taxon>
        <taxon>Ecdysozoa</taxon>
        <taxon>Arthropoda</taxon>
        <taxon>Hexapoda</taxon>
        <taxon>Insecta</taxon>
        <taxon>Pterygota</taxon>
        <taxon>Neoptera</taxon>
        <taxon>Endopterygota</taxon>
        <taxon>Lepidoptera</taxon>
        <taxon>Glossata</taxon>
        <taxon>Ditrysia</taxon>
        <taxon>Papilionoidea</taxon>
        <taxon>Nymphalidae</taxon>
        <taxon>Satyrinae</taxon>
        <taxon>Satyrini</taxon>
        <taxon>Parargina</taxon>
        <taxon>Pararge</taxon>
    </lineage>
</organism>
<evidence type="ECO:0000313" key="2">
    <source>
        <dbReference type="Proteomes" id="UP000838756"/>
    </source>
</evidence>
<dbReference type="EMBL" id="CAKXAJ010025064">
    <property type="protein sequence ID" value="CAH2234486.1"/>
    <property type="molecule type" value="Genomic_DNA"/>
</dbReference>
<comment type="caution">
    <text evidence="1">The sequence shown here is derived from an EMBL/GenBank/DDBJ whole genome shotgun (WGS) entry which is preliminary data.</text>
</comment>
<dbReference type="OrthoDB" id="7466345at2759"/>
<name>A0A8S4RCX9_9NEOP</name>
<accession>A0A8S4RCX9</accession>
<dbReference type="Proteomes" id="UP000838756">
    <property type="component" value="Unassembled WGS sequence"/>
</dbReference>
<sequence length="122" mass="13870">MGRAHSSEKGWTLGGPKVLEWQHRTGKRSVHKLQRGGKTILSASQVAAGSKRHKTVGFGTPYRRPMFSSGRLSVDMMMMMERKTIHKPTDFRIYNMYMGNKSSTLMNVDQSKLKPVNTQIWS</sequence>